<name>A0A9W8ZRK4_9AGAR</name>
<dbReference type="SUPFAM" id="SSF52047">
    <property type="entry name" value="RNI-like"/>
    <property type="match status" value="1"/>
</dbReference>
<dbReference type="OrthoDB" id="2886770at2759"/>
<evidence type="ECO:0000313" key="2">
    <source>
        <dbReference type="Proteomes" id="UP001150266"/>
    </source>
</evidence>
<dbReference type="Gene3D" id="3.80.10.10">
    <property type="entry name" value="Ribonuclease Inhibitor"/>
    <property type="match status" value="1"/>
</dbReference>
<proteinExistence type="predicted"/>
<evidence type="ECO:0000313" key="1">
    <source>
        <dbReference type="EMBL" id="KAJ4465055.1"/>
    </source>
</evidence>
<accession>A0A9W8ZRK4</accession>
<dbReference type="AlphaFoldDB" id="A0A9W8ZRK4"/>
<dbReference type="InterPro" id="IPR032675">
    <property type="entry name" value="LRR_dom_sf"/>
</dbReference>
<keyword evidence="2" id="KW-1185">Reference proteome</keyword>
<organism evidence="1 2">
    <name type="scientific">Lentinula aciculospora</name>
    <dbReference type="NCBI Taxonomy" id="153920"/>
    <lineage>
        <taxon>Eukaryota</taxon>
        <taxon>Fungi</taxon>
        <taxon>Dikarya</taxon>
        <taxon>Basidiomycota</taxon>
        <taxon>Agaricomycotina</taxon>
        <taxon>Agaricomycetes</taxon>
        <taxon>Agaricomycetidae</taxon>
        <taxon>Agaricales</taxon>
        <taxon>Marasmiineae</taxon>
        <taxon>Omphalotaceae</taxon>
        <taxon>Lentinula</taxon>
    </lineage>
</organism>
<comment type="caution">
    <text evidence="1">The sequence shown here is derived from an EMBL/GenBank/DDBJ whole genome shotgun (WGS) entry which is preliminary data.</text>
</comment>
<dbReference type="Proteomes" id="UP001150266">
    <property type="component" value="Unassembled WGS sequence"/>
</dbReference>
<reference evidence="1" key="1">
    <citation type="submission" date="2022-08" db="EMBL/GenBank/DDBJ databases">
        <title>A Global Phylogenomic Analysis of the Shiitake Genus Lentinula.</title>
        <authorList>
            <consortium name="DOE Joint Genome Institute"/>
            <person name="Sierra-Patev S."/>
            <person name="Min B."/>
            <person name="Naranjo-Ortiz M."/>
            <person name="Looney B."/>
            <person name="Konkel Z."/>
            <person name="Slot J.C."/>
            <person name="Sakamoto Y."/>
            <person name="Steenwyk J.L."/>
            <person name="Rokas A."/>
            <person name="Carro J."/>
            <person name="Camarero S."/>
            <person name="Ferreira P."/>
            <person name="Molpeceres G."/>
            <person name="Ruiz-Duenas F.J."/>
            <person name="Serrano A."/>
            <person name="Henrissat B."/>
            <person name="Drula E."/>
            <person name="Hughes K.W."/>
            <person name="Mata J.L."/>
            <person name="Ishikawa N.K."/>
            <person name="Vargas-Isla R."/>
            <person name="Ushijima S."/>
            <person name="Smith C.A."/>
            <person name="Ahrendt S."/>
            <person name="Andreopoulos W."/>
            <person name="He G."/>
            <person name="Labutti K."/>
            <person name="Lipzen A."/>
            <person name="Ng V."/>
            <person name="Riley R."/>
            <person name="Sandor L."/>
            <person name="Barry K."/>
            <person name="Martinez A.T."/>
            <person name="Xiao Y."/>
            <person name="Gibbons J.G."/>
            <person name="Terashima K."/>
            <person name="Grigoriev I.V."/>
            <person name="Hibbett D.S."/>
        </authorList>
    </citation>
    <scope>NUCLEOTIDE SEQUENCE</scope>
    <source>
        <strain evidence="1">JLM2183</strain>
    </source>
</reference>
<gene>
    <name evidence="1" type="ORF">J3R30DRAFT_2948046</name>
</gene>
<sequence length="310" mass="35546">MGGDMTLEEARSEDAILNSFESAPNLTSVDICFANRFFPIETFKFPWWNFTSVVIDCVALIHVKPIMVLCPKLEEAIFRCSWDDRDETDGILPERSQLYANNKLRAFSLSYSPFDDDVSVIFMHTWVIPSLSTLGLENIQDHEITAMLQLSHCRTLRDLSLHQGWWTSVELFRLFRNTPLLTELLLWDNKKSENTFEDWLLRRLTYPEPGASNFREQLLPRLERFQYLPPESCTIDGNVMANMITSRSRSSPSGVAALRAGMAVLVRAHFGKRVQEGYPMLNDSSMKKLEKAQSEGMDVVVEGFMSKRSN</sequence>
<dbReference type="EMBL" id="JAOTPV010000094">
    <property type="protein sequence ID" value="KAJ4465055.1"/>
    <property type="molecule type" value="Genomic_DNA"/>
</dbReference>
<protein>
    <submittedName>
        <fullName evidence="1">Uncharacterized protein</fullName>
    </submittedName>
</protein>